<sequence length="205" mass="23363">LSRSGIKREHLFITSKIHPRHLGYWSTLEVFNEALQDLQTDYVDLMLLHYPDWAALEQLVSEKKLRAAGVSNFNLDQMAELIRIARIKPAVLQSNSDLLRQEWELQAFCRNHGIQFQAYSSLGGQWLNPVLEHPVVYDIAVRLGKTTAQVVLRWALQHGQAVVPRTTKVNRMEANLDLFSFDLTDADMQRLDALDGSLQLQEAAA</sequence>
<dbReference type="STRING" id="554065.E1ZDP6"/>
<dbReference type="InterPro" id="IPR023210">
    <property type="entry name" value="NADP_OxRdtase_dom"/>
</dbReference>
<dbReference type="GO" id="GO:0016491">
    <property type="term" value="F:oxidoreductase activity"/>
    <property type="evidence" value="ECO:0007669"/>
    <property type="project" value="InterPro"/>
</dbReference>
<dbReference type="Gene3D" id="3.20.20.100">
    <property type="entry name" value="NADP-dependent oxidoreductase domain"/>
    <property type="match status" value="1"/>
</dbReference>
<dbReference type="InParanoid" id="E1ZDP6"/>
<dbReference type="InterPro" id="IPR036812">
    <property type="entry name" value="NAD(P)_OxRdtase_dom_sf"/>
</dbReference>
<proteinExistence type="predicted"/>
<dbReference type="eggNOG" id="KOG1577">
    <property type="taxonomic scope" value="Eukaryota"/>
</dbReference>
<dbReference type="KEGG" id="cvr:CHLNCDRAFT_22713"/>
<dbReference type="PRINTS" id="PR00069">
    <property type="entry name" value="ALDKETRDTASE"/>
</dbReference>
<organism evidence="3">
    <name type="scientific">Chlorella variabilis</name>
    <name type="common">Green alga</name>
    <dbReference type="NCBI Taxonomy" id="554065"/>
    <lineage>
        <taxon>Eukaryota</taxon>
        <taxon>Viridiplantae</taxon>
        <taxon>Chlorophyta</taxon>
        <taxon>core chlorophytes</taxon>
        <taxon>Trebouxiophyceae</taxon>
        <taxon>Chlorellales</taxon>
        <taxon>Chlorellaceae</taxon>
        <taxon>Chlorella clade</taxon>
        <taxon>Chlorella</taxon>
    </lineage>
</organism>
<dbReference type="PANTHER" id="PTHR43827">
    <property type="entry name" value="2,5-DIKETO-D-GLUCONIC ACID REDUCTASE"/>
    <property type="match status" value="1"/>
</dbReference>
<dbReference type="RefSeq" id="XP_005848160.1">
    <property type="nucleotide sequence ID" value="XM_005848098.1"/>
</dbReference>
<feature type="non-terminal residue" evidence="2">
    <location>
        <position position="1"/>
    </location>
</feature>
<evidence type="ECO:0000313" key="2">
    <source>
        <dbReference type="EMBL" id="EFN56058.1"/>
    </source>
</evidence>
<dbReference type="GeneID" id="17355322"/>
<name>E1ZDP6_CHLVA</name>
<evidence type="ECO:0000313" key="3">
    <source>
        <dbReference type="Proteomes" id="UP000008141"/>
    </source>
</evidence>
<evidence type="ECO:0000259" key="1">
    <source>
        <dbReference type="Pfam" id="PF00248"/>
    </source>
</evidence>
<dbReference type="PROSITE" id="PS00063">
    <property type="entry name" value="ALDOKETO_REDUCTASE_3"/>
    <property type="match status" value="1"/>
</dbReference>
<dbReference type="Pfam" id="PF00248">
    <property type="entry name" value="Aldo_ket_red"/>
    <property type="match status" value="1"/>
</dbReference>
<dbReference type="OrthoDB" id="416253at2759"/>
<accession>E1ZDP6</accession>
<keyword evidence="3" id="KW-1185">Reference proteome</keyword>
<dbReference type="Proteomes" id="UP000008141">
    <property type="component" value="Unassembled WGS sequence"/>
</dbReference>
<dbReference type="AlphaFoldDB" id="E1ZDP6"/>
<dbReference type="CDD" id="cd19071">
    <property type="entry name" value="AKR_AKR1-5-like"/>
    <property type="match status" value="1"/>
</dbReference>
<dbReference type="InterPro" id="IPR018170">
    <property type="entry name" value="Aldo/ket_reductase_CS"/>
</dbReference>
<feature type="domain" description="NADP-dependent oxidoreductase" evidence="1">
    <location>
        <begin position="7"/>
        <end position="195"/>
    </location>
</feature>
<reference evidence="2 3" key="1">
    <citation type="journal article" date="2010" name="Plant Cell">
        <title>The Chlorella variabilis NC64A genome reveals adaptation to photosymbiosis, coevolution with viruses, and cryptic sex.</title>
        <authorList>
            <person name="Blanc G."/>
            <person name="Duncan G."/>
            <person name="Agarkova I."/>
            <person name="Borodovsky M."/>
            <person name="Gurnon J."/>
            <person name="Kuo A."/>
            <person name="Lindquist E."/>
            <person name="Lucas S."/>
            <person name="Pangilinan J."/>
            <person name="Polle J."/>
            <person name="Salamov A."/>
            <person name="Terry A."/>
            <person name="Yamada T."/>
            <person name="Dunigan D.D."/>
            <person name="Grigoriev I.V."/>
            <person name="Claverie J.M."/>
            <person name="Van Etten J.L."/>
        </authorList>
    </citation>
    <scope>NUCLEOTIDE SEQUENCE [LARGE SCALE GENOMIC DNA]</scope>
    <source>
        <strain evidence="2 3">NC64A</strain>
    </source>
</reference>
<gene>
    <name evidence="2" type="ORF">CHLNCDRAFT_22713</name>
</gene>
<protein>
    <recommendedName>
        <fullName evidence="1">NADP-dependent oxidoreductase domain-containing protein</fullName>
    </recommendedName>
</protein>
<dbReference type="SUPFAM" id="SSF51430">
    <property type="entry name" value="NAD(P)-linked oxidoreductase"/>
    <property type="match status" value="1"/>
</dbReference>
<dbReference type="PANTHER" id="PTHR43827:SF8">
    <property type="entry name" value="ALDO_KETO REDUCTASE FAMILY PROTEIN"/>
    <property type="match status" value="1"/>
</dbReference>
<dbReference type="InterPro" id="IPR020471">
    <property type="entry name" value="AKR"/>
</dbReference>
<dbReference type="OMA" id="EWELQAF"/>
<dbReference type="EMBL" id="GL433843">
    <property type="protein sequence ID" value="EFN56058.1"/>
    <property type="molecule type" value="Genomic_DNA"/>
</dbReference>